<dbReference type="Proteomes" id="UP000245974">
    <property type="component" value="Unassembled WGS sequence"/>
</dbReference>
<dbReference type="RefSeq" id="WP_171334477.1">
    <property type="nucleotide sequence ID" value="NZ_OOGT01000104.1"/>
</dbReference>
<feature type="domain" description="CzcB-like barrel-sandwich hybrid" evidence="4">
    <location>
        <begin position="77"/>
        <end position="216"/>
    </location>
</feature>
<dbReference type="Gene3D" id="2.40.30.170">
    <property type="match status" value="1"/>
</dbReference>
<keyword evidence="3" id="KW-0732">Signal</keyword>
<dbReference type="InParanoid" id="A0A2U3N078"/>
<dbReference type="EMBL" id="OOGT01000104">
    <property type="protein sequence ID" value="SPL71086.1"/>
    <property type="molecule type" value="Genomic_DNA"/>
</dbReference>
<dbReference type="PANTHER" id="PTHR30469:SF15">
    <property type="entry name" value="HLYD FAMILY OF SECRETION PROTEINS"/>
    <property type="match status" value="1"/>
</dbReference>
<dbReference type="Pfam" id="PF25973">
    <property type="entry name" value="BSH_CzcB"/>
    <property type="match status" value="1"/>
</dbReference>
<dbReference type="NCBIfam" id="TIGR01730">
    <property type="entry name" value="RND_mfp"/>
    <property type="match status" value="1"/>
</dbReference>
<name>A0A2U3N078_9GAMM</name>
<dbReference type="Gene3D" id="1.10.287.470">
    <property type="entry name" value="Helix hairpin bin"/>
    <property type="match status" value="1"/>
</dbReference>
<evidence type="ECO:0000256" key="1">
    <source>
        <dbReference type="ARBA" id="ARBA00009477"/>
    </source>
</evidence>
<dbReference type="GO" id="GO:0015562">
    <property type="term" value="F:efflux transmembrane transporter activity"/>
    <property type="evidence" value="ECO:0007669"/>
    <property type="project" value="TreeGrafter"/>
</dbReference>
<dbReference type="Gene3D" id="2.40.420.20">
    <property type="match status" value="1"/>
</dbReference>
<dbReference type="AlphaFoldDB" id="A0A2U3N078"/>
<evidence type="ECO:0000259" key="4">
    <source>
        <dbReference type="Pfam" id="PF25973"/>
    </source>
</evidence>
<feature type="coiled-coil region" evidence="2">
    <location>
        <begin position="115"/>
        <end position="142"/>
    </location>
</feature>
<evidence type="ECO:0000313" key="5">
    <source>
        <dbReference type="EMBL" id="SPL71086.1"/>
    </source>
</evidence>
<dbReference type="InterPro" id="IPR058647">
    <property type="entry name" value="BSH_CzcB-like"/>
</dbReference>
<keyword evidence="2" id="KW-0175">Coiled coil</keyword>
<keyword evidence="6" id="KW-1185">Reference proteome</keyword>
<dbReference type="InterPro" id="IPR006143">
    <property type="entry name" value="RND_pump_MFP"/>
</dbReference>
<protein>
    <submittedName>
        <fullName evidence="5">Solvent efflux pump periplasmic linker SrpA</fullName>
    </submittedName>
</protein>
<dbReference type="PANTHER" id="PTHR30469">
    <property type="entry name" value="MULTIDRUG RESISTANCE PROTEIN MDTA"/>
    <property type="match status" value="1"/>
</dbReference>
<dbReference type="SUPFAM" id="SSF111369">
    <property type="entry name" value="HlyD-like secretion proteins"/>
    <property type="match status" value="1"/>
</dbReference>
<sequence length="372" mass="41248">MRNTRGIAFMSRSFLVITVLCHSFFLSACQKKEQATDIRPATKQVELISQDIIQVKQGASSIQTPFTGTIRAINQSSIQSQVTATATQVYVEVGQTVQKGQILLRLNNQDNAARLAQNQANLSSAQAQADQAHNMLQRKKRLYDQGFISKVEYEQSQVDYKGQLENVKAQQANVDIAKKADQDGIIKSPITGVIIKRQVDAGQTVATGQTLFEILDPDHLEIQAKLPVDQQSALKVGRRIEYNIQGNTQKFSATLSRISPVADQVSRQIEFFATPNEKINSLSIGSFIDGKIIGDNQIQGQIVPLDTILDIKNKAYVWVIRDHKVQQVFIQVLDQRLNDNIAVVSGLNKGDLVSTVKLKPEDINKPVVISEK</sequence>
<accession>A0A2U3N078</accession>
<dbReference type="Gene3D" id="2.40.50.100">
    <property type="match status" value="1"/>
</dbReference>
<evidence type="ECO:0000313" key="6">
    <source>
        <dbReference type="Proteomes" id="UP000245974"/>
    </source>
</evidence>
<feature type="chain" id="PRO_5015762454" evidence="3">
    <location>
        <begin position="29"/>
        <end position="372"/>
    </location>
</feature>
<comment type="similarity">
    <text evidence="1">Belongs to the membrane fusion protein (MFP) (TC 8.A.1) family.</text>
</comment>
<evidence type="ECO:0000256" key="2">
    <source>
        <dbReference type="SAM" id="Coils"/>
    </source>
</evidence>
<dbReference type="PROSITE" id="PS51257">
    <property type="entry name" value="PROKAR_LIPOPROTEIN"/>
    <property type="match status" value="1"/>
</dbReference>
<evidence type="ECO:0000256" key="3">
    <source>
        <dbReference type="SAM" id="SignalP"/>
    </source>
</evidence>
<proteinExistence type="inferred from homology"/>
<feature type="signal peptide" evidence="3">
    <location>
        <begin position="1"/>
        <end position="28"/>
    </location>
</feature>
<reference evidence="6" key="1">
    <citation type="submission" date="2018-03" db="EMBL/GenBank/DDBJ databases">
        <authorList>
            <person name="Blom J."/>
        </authorList>
    </citation>
    <scope>NUCLEOTIDE SEQUENCE [LARGE SCALE GENOMIC DNA]</scope>
    <source>
        <strain evidence="6">KPC-SM-21</strain>
    </source>
</reference>
<dbReference type="GO" id="GO:1990281">
    <property type="term" value="C:efflux pump complex"/>
    <property type="evidence" value="ECO:0007669"/>
    <property type="project" value="TreeGrafter"/>
</dbReference>
<organism evidence="5 6">
    <name type="scientific">Acinetobacter stercoris</name>
    <dbReference type="NCBI Taxonomy" id="2126983"/>
    <lineage>
        <taxon>Bacteria</taxon>
        <taxon>Pseudomonadati</taxon>
        <taxon>Pseudomonadota</taxon>
        <taxon>Gammaproteobacteria</taxon>
        <taxon>Moraxellales</taxon>
        <taxon>Moraxellaceae</taxon>
        <taxon>Acinetobacter</taxon>
    </lineage>
</organism>
<gene>
    <name evidence="5" type="primary">srpA</name>
    <name evidence="5" type="ORF">KPC_2264</name>
</gene>